<accession>A0AAD4XUI4</accession>
<dbReference type="PANTHER" id="PTHR31451">
    <property type="match status" value="1"/>
</dbReference>
<dbReference type="GO" id="GO:0000272">
    <property type="term" value="P:polysaccharide catabolic process"/>
    <property type="evidence" value="ECO:0007669"/>
    <property type="project" value="InterPro"/>
</dbReference>
<evidence type="ECO:0000313" key="9">
    <source>
        <dbReference type="EMBL" id="KAI3946311.1"/>
    </source>
</evidence>
<evidence type="ECO:0000256" key="1">
    <source>
        <dbReference type="ARBA" id="ARBA00001678"/>
    </source>
</evidence>
<dbReference type="Pfam" id="PF26410">
    <property type="entry name" value="GH5_mannosidase"/>
    <property type="match status" value="1"/>
</dbReference>
<gene>
    <name evidence="9" type="ORF">MKW98_010435</name>
</gene>
<evidence type="ECO:0000256" key="2">
    <source>
        <dbReference type="ARBA" id="ARBA00005641"/>
    </source>
</evidence>
<evidence type="ECO:0000256" key="5">
    <source>
        <dbReference type="ARBA" id="ARBA00023295"/>
    </source>
</evidence>
<comment type="similarity">
    <text evidence="2">Belongs to the glycosyl hydrolase 5 (cellulase A) family.</text>
</comment>
<dbReference type="Gene3D" id="3.20.20.80">
    <property type="entry name" value="Glycosidases"/>
    <property type="match status" value="1"/>
</dbReference>
<keyword evidence="7" id="KW-0732">Signal</keyword>
<evidence type="ECO:0000256" key="7">
    <source>
        <dbReference type="SAM" id="SignalP"/>
    </source>
</evidence>
<sequence>MSKFSRIVFFFFFSILVILQASEAARLVPSPRVSGFVTTKDTQFLLNGSPFLFNGFNSYWMMHVAADPTERYKISNVFRDASAAGLTVCRTWAFSDGSNQALDLQISPGVYDERVFQALDFVISEARKYGIRLILSLVNNYNDYGGRPQYVQWAKSAGEKISSDDDFYTNPVLKEYYKNHVKKVLTRFNTITKVTYKDDPTIMAWELMNEPRSQADTSGKTVQGWVQEMATYTKSIDNTHLLEIGMEGFYGDSMPEKKQNNPGYQVGTDFISNNLIQEIDFATIHAYPDIWLSGQNDYAQLGFVEKWISSHWEDSRTILKKPLVFSEFGKSSKDPGYTLSARDEYMKAVYDSIDNFARSGGTIGGGLVWQIVAEGMESFYDGYEIVLSQNPSTAGQISGQSQKMRTLSHTLSNEH</sequence>
<feature type="signal peptide" evidence="7">
    <location>
        <begin position="1"/>
        <end position="24"/>
    </location>
</feature>
<dbReference type="AlphaFoldDB" id="A0AAD4XUI4"/>
<keyword evidence="10" id="KW-1185">Reference proteome</keyword>
<dbReference type="GO" id="GO:0016985">
    <property type="term" value="F:mannan endo-1,4-beta-mannosidase activity"/>
    <property type="evidence" value="ECO:0007669"/>
    <property type="project" value="UniProtKB-EC"/>
</dbReference>
<proteinExistence type="inferred from homology"/>
<evidence type="ECO:0000259" key="8">
    <source>
        <dbReference type="Pfam" id="PF26410"/>
    </source>
</evidence>
<dbReference type="FunFam" id="3.20.20.80:FF:000012">
    <property type="entry name" value="Mannan endo-1,4-beta-mannosidase 6"/>
    <property type="match status" value="1"/>
</dbReference>
<evidence type="ECO:0000256" key="6">
    <source>
        <dbReference type="SAM" id="MobiDB-lite"/>
    </source>
</evidence>
<reference evidence="9" key="1">
    <citation type="submission" date="2022-04" db="EMBL/GenBank/DDBJ databases">
        <title>A functionally conserved STORR gene fusion in Papaver species that diverged 16.8 million years ago.</title>
        <authorList>
            <person name="Catania T."/>
        </authorList>
    </citation>
    <scope>NUCLEOTIDE SEQUENCE</scope>
    <source>
        <strain evidence="9">S-188037</strain>
    </source>
</reference>
<evidence type="ECO:0000256" key="3">
    <source>
        <dbReference type="ARBA" id="ARBA00012706"/>
    </source>
</evidence>
<protein>
    <recommendedName>
        <fullName evidence="3">mannan endo-1,4-beta-mannosidase</fullName>
        <ecNumber evidence="3">3.2.1.78</ecNumber>
    </recommendedName>
</protein>
<feature type="chain" id="PRO_5041962569" description="mannan endo-1,4-beta-mannosidase" evidence="7">
    <location>
        <begin position="25"/>
        <end position="415"/>
    </location>
</feature>
<comment type="catalytic activity">
    <reaction evidence="1">
        <text>Random hydrolysis of (1-&gt;4)-beta-D-mannosidic linkages in mannans, galactomannans and glucomannans.</text>
        <dbReference type="EC" id="3.2.1.78"/>
    </reaction>
</comment>
<name>A0AAD4XUI4_9MAGN</name>
<evidence type="ECO:0000256" key="4">
    <source>
        <dbReference type="ARBA" id="ARBA00022801"/>
    </source>
</evidence>
<dbReference type="SUPFAM" id="SSF51445">
    <property type="entry name" value="(Trans)glycosidases"/>
    <property type="match status" value="1"/>
</dbReference>
<feature type="region of interest" description="Disordered" evidence="6">
    <location>
        <begin position="393"/>
        <end position="415"/>
    </location>
</feature>
<organism evidence="9 10">
    <name type="scientific">Papaver atlanticum</name>
    <dbReference type="NCBI Taxonomy" id="357466"/>
    <lineage>
        <taxon>Eukaryota</taxon>
        <taxon>Viridiplantae</taxon>
        <taxon>Streptophyta</taxon>
        <taxon>Embryophyta</taxon>
        <taxon>Tracheophyta</taxon>
        <taxon>Spermatophyta</taxon>
        <taxon>Magnoliopsida</taxon>
        <taxon>Ranunculales</taxon>
        <taxon>Papaveraceae</taxon>
        <taxon>Papaveroideae</taxon>
        <taxon>Papaver</taxon>
    </lineage>
</organism>
<keyword evidence="4" id="KW-0378">Hydrolase</keyword>
<dbReference type="InterPro" id="IPR001547">
    <property type="entry name" value="Glyco_hydro_5"/>
</dbReference>
<feature type="domain" description="Glycoside hydrolase family 5" evidence="8">
    <location>
        <begin position="35"/>
        <end position="370"/>
    </location>
</feature>
<dbReference type="PANTHER" id="PTHR31451:SF59">
    <property type="entry name" value="MANNAN ENDO-1,4-BETA-MANNOSIDASE"/>
    <property type="match status" value="1"/>
</dbReference>
<dbReference type="InterPro" id="IPR017853">
    <property type="entry name" value="GH"/>
</dbReference>
<keyword evidence="5" id="KW-0326">Glycosidase</keyword>
<dbReference type="Proteomes" id="UP001202328">
    <property type="component" value="Unassembled WGS sequence"/>
</dbReference>
<comment type="caution">
    <text evidence="9">The sequence shown here is derived from an EMBL/GenBank/DDBJ whole genome shotgun (WGS) entry which is preliminary data.</text>
</comment>
<dbReference type="EMBL" id="JAJJMB010003672">
    <property type="protein sequence ID" value="KAI3946311.1"/>
    <property type="molecule type" value="Genomic_DNA"/>
</dbReference>
<dbReference type="InterPro" id="IPR045053">
    <property type="entry name" value="MAN-like"/>
</dbReference>
<evidence type="ECO:0000313" key="10">
    <source>
        <dbReference type="Proteomes" id="UP001202328"/>
    </source>
</evidence>
<dbReference type="EC" id="3.2.1.78" evidence="3"/>